<protein>
    <submittedName>
        <fullName evidence="4">Uncharacterized protein</fullName>
    </submittedName>
</protein>
<proteinExistence type="predicted"/>
<evidence type="ECO:0000256" key="1">
    <source>
        <dbReference type="SAM" id="MobiDB-lite"/>
    </source>
</evidence>
<feature type="transmembrane region" description="Helical" evidence="2">
    <location>
        <begin position="93"/>
        <end position="112"/>
    </location>
</feature>
<dbReference type="AlphaFoldDB" id="A0ABD1EPT9"/>
<evidence type="ECO:0000313" key="5">
    <source>
        <dbReference type="Proteomes" id="UP001566132"/>
    </source>
</evidence>
<sequence>MGWLMLLAVVLALLKLLGVTQGTTTQTDQDELPSLSTPSPVPGGGGGGVIGGVRRTAPNGWREWRRGDPTLITTLWRSKMGYGIRKQLGNAEVYIILALLIGVVTVVIGCWLSDNCWSPDPETGGSTVA</sequence>
<feature type="chain" id="PRO_5044755649" evidence="3">
    <location>
        <begin position="23"/>
        <end position="129"/>
    </location>
</feature>
<keyword evidence="5" id="KW-1185">Reference proteome</keyword>
<name>A0ABD1EPT9_HYPHA</name>
<feature type="region of interest" description="Disordered" evidence="1">
    <location>
        <begin position="25"/>
        <end position="52"/>
    </location>
</feature>
<accession>A0ABD1EPT9</accession>
<evidence type="ECO:0000313" key="4">
    <source>
        <dbReference type="EMBL" id="KAL1497743.1"/>
    </source>
</evidence>
<keyword evidence="2" id="KW-0812">Transmembrane</keyword>
<keyword evidence="2" id="KW-1133">Transmembrane helix</keyword>
<evidence type="ECO:0000256" key="3">
    <source>
        <dbReference type="SAM" id="SignalP"/>
    </source>
</evidence>
<dbReference type="EMBL" id="JBDJPC010000006">
    <property type="protein sequence ID" value="KAL1497743.1"/>
    <property type="molecule type" value="Genomic_DNA"/>
</dbReference>
<dbReference type="Proteomes" id="UP001566132">
    <property type="component" value="Unassembled WGS sequence"/>
</dbReference>
<feature type="signal peptide" evidence="3">
    <location>
        <begin position="1"/>
        <end position="22"/>
    </location>
</feature>
<evidence type="ECO:0000256" key="2">
    <source>
        <dbReference type="SAM" id="Phobius"/>
    </source>
</evidence>
<feature type="compositionally biased region" description="Gly residues" evidence="1">
    <location>
        <begin position="42"/>
        <end position="51"/>
    </location>
</feature>
<organism evidence="4 5">
    <name type="scientific">Hypothenemus hampei</name>
    <name type="common">Coffee berry borer</name>
    <dbReference type="NCBI Taxonomy" id="57062"/>
    <lineage>
        <taxon>Eukaryota</taxon>
        <taxon>Metazoa</taxon>
        <taxon>Ecdysozoa</taxon>
        <taxon>Arthropoda</taxon>
        <taxon>Hexapoda</taxon>
        <taxon>Insecta</taxon>
        <taxon>Pterygota</taxon>
        <taxon>Neoptera</taxon>
        <taxon>Endopterygota</taxon>
        <taxon>Coleoptera</taxon>
        <taxon>Polyphaga</taxon>
        <taxon>Cucujiformia</taxon>
        <taxon>Curculionidae</taxon>
        <taxon>Scolytinae</taxon>
        <taxon>Hypothenemus</taxon>
    </lineage>
</organism>
<reference evidence="4 5" key="1">
    <citation type="submission" date="2024-05" db="EMBL/GenBank/DDBJ databases">
        <title>Genetic variation in Jamaican populations of the coffee berry borer (Hypothenemus hampei).</title>
        <authorList>
            <person name="Errbii M."/>
            <person name="Myrie A."/>
        </authorList>
    </citation>
    <scope>NUCLEOTIDE SEQUENCE [LARGE SCALE GENOMIC DNA]</scope>
    <source>
        <strain evidence="4">JA-Hopewell-2020-01-JO</strain>
        <tissue evidence="4">Whole body</tissue>
    </source>
</reference>
<comment type="caution">
    <text evidence="4">The sequence shown here is derived from an EMBL/GenBank/DDBJ whole genome shotgun (WGS) entry which is preliminary data.</text>
</comment>
<keyword evidence="2" id="KW-0472">Membrane</keyword>
<gene>
    <name evidence="4" type="ORF">ABEB36_008649</name>
</gene>
<keyword evidence="3" id="KW-0732">Signal</keyword>